<feature type="domain" description="Peptidoglycan binding-like" evidence="1">
    <location>
        <begin position="160"/>
        <end position="217"/>
    </location>
</feature>
<dbReference type="InterPro" id="IPR036365">
    <property type="entry name" value="PGBD-like_sf"/>
</dbReference>
<dbReference type="Pfam" id="PF01471">
    <property type="entry name" value="PG_binding_1"/>
    <property type="match status" value="4"/>
</dbReference>
<name>A0A1Y2AH26_9FUNG</name>
<dbReference type="PANTHER" id="PTHR41533:SF1">
    <property type="entry name" value="L,D-TRANSPEPTIDASE YCBB-RELATED"/>
    <property type="match status" value="1"/>
</dbReference>
<protein>
    <recommendedName>
        <fullName evidence="1">Peptidoglycan binding-like domain-containing protein</fullName>
    </recommendedName>
</protein>
<feature type="domain" description="Peptidoglycan binding-like" evidence="1">
    <location>
        <begin position="9"/>
        <end position="67"/>
    </location>
</feature>
<evidence type="ECO:0000313" key="2">
    <source>
        <dbReference type="EMBL" id="ORY21497.1"/>
    </source>
</evidence>
<dbReference type="EMBL" id="MCOG01000264">
    <property type="protein sequence ID" value="ORY21497.1"/>
    <property type="molecule type" value="Genomic_DNA"/>
</dbReference>
<feature type="domain" description="Peptidoglycan binding-like" evidence="1">
    <location>
        <begin position="85"/>
        <end position="142"/>
    </location>
</feature>
<proteinExistence type="predicted"/>
<dbReference type="Proteomes" id="UP000193920">
    <property type="component" value="Unassembled WGS sequence"/>
</dbReference>
<reference evidence="2 3" key="1">
    <citation type="submission" date="2016-08" db="EMBL/GenBank/DDBJ databases">
        <title>A Parts List for Fungal Cellulosomes Revealed by Comparative Genomics.</title>
        <authorList>
            <consortium name="DOE Joint Genome Institute"/>
            <person name="Haitjema C.H."/>
            <person name="Gilmore S.P."/>
            <person name="Henske J.K."/>
            <person name="Solomon K.V."/>
            <person name="De Groot R."/>
            <person name="Kuo A."/>
            <person name="Mondo S.J."/>
            <person name="Salamov A.A."/>
            <person name="Labutti K."/>
            <person name="Zhao Z."/>
            <person name="Chiniquy J."/>
            <person name="Barry K."/>
            <person name="Brewer H.M."/>
            <person name="Purvine S.O."/>
            <person name="Wright A.T."/>
            <person name="Boxma B."/>
            <person name="Van Alen T."/>
            <person name="Hackstein J.H."/>
            <person name="Baker S.E."/>
            <person name="Grigoriev I.V."/>
            <person name="O'Malley M.A."/>
        </authorList>
    </citation>
    <scope>NUCLEOTIDE SEQUENCE [LARGE SCALE GENOMIC DNA]</scope>
    <source>
        <strain evidence="2 3">G1</strain>
    </source>
</reference>
<keyword evidence="3" id="KW-1185">Reference proteome</keyword>
<evidence type="ECO:0000259" key="1">
    <source>
        <dbReference type="Pfam" id="PF01471"/>
    </source>
</evidence>
<dbReference type="Gene3D" id="1.10.101.10">
    <property type="entry name" value="PGBD-like superfamily/PGBD"/>
    <property type="match status" value="4"/>
</dbReference>
<dbReference type="InterPro" id="IPR002477">
    <property type="entry name" value="Peptidoglycan-bd-like"/>
</dbReference>
<dbReference type="InterPro" id="IPR052905">
    <property type="entry name" value="LD-transpeptidase_YkuD-like"/>
</dbReference>
<dbReference type="PANTHER" id="PTHR41533">
    <property type="entry name" value="L,D-TRANSPEPTIDASE HI_1667-RELATED"/>
    <property type="match status" value="1"/>
</dbReference>
<gene>
    <name evidence="2" type="ORF">LY90DRAFT_676245</name>
</gene>
<sequence length="314" mass="34030">MKLLQKGDQGDDVKKLQKLLISKGYDCGFSGIDGVFGIGTYNAVKAFQGSHNLEQTGIVDPATWASLNTNKVHFGFPTLRGGDKGDNVKKLQRALISKGFSCGPNGEDGYFGNDTYLAVKSFQGSYNLKQDGVVGPATWMLLNTKFVRRLPPTLKFGDKGDNVIKLQELLISKGYECGPSGVDGIFGVETVNAVKAFQENHNIGKDGVVGPATWSILATNIISHIPPTLRGGEKNNSVKKLQEMLIAKGYDCGSKGSDGVYGNKTFDAVKAFQRDHNLEQNGIVGPMTWTVLFSAPNKTSLNDIVNDRIKFMRS</sequence>
<dbReference type="SUPFAM" id="SSF47090">
    <property type="entry name" value="PGBD-like"/>
    <property type="match status" value="4"/>
</dbReference>
<dbReference type="OrthoDB" id="1001489at2759"/>
<dbReference type="InterPro" id="IPR036366">
    <property type="entry name" value="PGBDSf"/>
</dbReference>
<accession>A0A1Y2AH26</accession>
<organism evidence="2 3">
    <name type="scientific">Neocallimastix californiae</name>
    <dbReference type="NCBI Taxonomy" id="1754190"/>
    <lineage>
        <taxon>Eukaryota</taxon>
        <taxon>Fungi</taxon>
        <taxon>Fungi incertae sedis</taxon>
        <taxon>Chytridiomycota</taxon>
        <taxon>Chytridiomycota incertae sedis</taxon>
        <taxon>Neocallimastigomycetes</taxon>
        <taxon>Neocallimastigales</taxon>
        <taxon>Neocallimastigaceae</taxon>
        <taxon>Neocallimastix</taxon>
    </lineage>
</organism>
<evidence type="ECO:0000313" key="3">
    <source>
        <dbReference type="Proteomes" id="UP000193920"/>
    </source>
</evidence>
<comment type="caution">
    <text evidence="2">The sequence shown here is derived from an EMBL/GenBank/DDBJ whole genome shotgun (WGS) entry which is preliminary data.</text>
</comment>
<dbReference type="AlphaFoldDB" id="A0A1Y2AH26"/>
<feature type="domain" description="Peptidoglycan binding-like" evidence="1">
    <location>
        <begin position="235"/>
        <end position="292"/>
    </location>
</feature>